<dbReference type="PANTHER" id="PTHR47843:SF2">
    <property type="entry name" value="BTB DOMAIN-CONTAINING PROTEIN"/>
    <property type="match status" value="1"/>
</dbReference>
<protein>
    <recommendedName>
        <fullName evidence="2">BTB domain-containing protein</fullName>
    </recommendedName>
</protein>
<feature type="region of interest" description="Disordered" evidence="1">
    <location>
        <begin position="1"/>
        <end position="35"/>
    </location>
</feature>
<organism evidence="3 4">
    <name type="scientific">Aulographum hederae CBS 113979</name>
    <dbReference type="NCBI Taxonomy" id="1176131"/>
    <lineage>
        <taxon>Eukaryota</taxon>
        <taxon>Fungi</taxon>
        <taxon>Dikarya</taxon>
        <taxon>Ascomycota</taxon>
        <taxon>Pezizomycotina</taxon>
        <taxon>Dothideomycetes</taxon>
        <taxon>Pleosporomycetidae</taxon>
        <taxon>Aulographales</taxon>
        <taxon>Aulographaceae</taxon>
    </lineage>
</organism>
<evidence type="ECO:0000313" key="4">
    <source>
        <dbReference type="Proteomes" id="UP000800041"/>
    </source>
</evidence>
<evidence type="ECO:0000259" key="2">
    <source>
        <dbReference type="PROSITE" id="PS50097"/>
    </source>
</evidence>
<dbReference type="Proteomes" id="UP000800041">
    <property type="component" value="Unassembled WGS sequence"/>
</dbReference>
<name>A0A6G1H4U5_9PEZI</name>
<dbReference type="Pfam" id="PF00651">
    <property type="entry name" value="BTB"/>
    <property type="match status" value="1"/>
</dbReference>
<sequence length="311" mass="35473">MESRPLPAVELRGPPQLTSKRRALSGEADKSCVTTNPRAQDSLRINFKNFANIAEVTVGPKAIRFLIHRELLTLHSPFFHAALTGTFAEGLSQTITLPEERVESFEFFVYWLYTQRVEDNFKEGKPTYFVLLELYELADRLAVEGLRNQVVDKMAELAERTNSVLTPSDTHLLYERIRDSAPMRKLVLDLFAFKKTDNLIEKHQDDWHPDFMRDLVVKLKRPGAPAMMRHTLQPWKPGSWTSTKACEVCRAVLRPHAPANTCVCCGKAFCGNCASRGAAICVDWPVDNTCKPWRSMCYYHEHIDTPGCTEW</sequence>
<reference evidence="3" key="1">
    <citation type="journal article" date="2020" name="Stud. Mycol.">
        <title>101 Dothideomycetes genomes: a test case for predicting lifestyles and emergence of pathogens.</title>
        <authorList>
            <person name="Haridas S."/>
            <person name="Albert R."/>
            <person name="Binder M."/>
            <person name="Bloem J."/>
            <person name="Labutti K."/>
            <person name="Salamov A."/>
            <person name="Andreopoulos B."/>
            <person name="Baker S."/>
            <person name="Barry K."/>
            <person name="Bills G."/>
            <person name="Bluhm B."/>
            <person name="Cannon C."/>
            <person name="Castanera R."/>
            <person name="Culley D."/>
            <person name="Daum C."/>
            <person name="Ezra D."/>
            <person name="Gonzalez J."/>
            <person name="Henrissat B."/>
            <person name="Kuo A."/>
            <person name="Liang C."/>
            <person name="Lipzen A."/>
            <person name="Lutzoni F."/>
            <person name="Magnuson J."/>
            <person name="Mondo S."/>
            <person name="Nolan M."/>
            <person name="Ohm R."/>
            <person name="Pangilinan J."/>
            <person name="Park H.-J."/>
            <person name="Ramirez L."/>
            <person name="Alfaro M."/>
            <person name="Sun H."/>
            <person name="Tritt A."/>
            <person name="Yoshinaga Y."/>
            <person name="Zwiers L.-H."/>
            <person name="Turgeon B."/>
            <person name="Goodwin S."/>
            <person name="Spatafora J."/>
            <person name="Crous P."/>
            <person name="Grigoriev I."/>
        </authorList>
    </citation>
    <scope>NUCLEOTIDE SEQUENCE</scope>
    <source>
        <strain evidence="3">CBS 113979</strain>
    </source>
</reference>
<dbReference type="AlphaFoldDB" id="A0A6G1H4U5"/>
<dbReference type="InterPro" id="IPR000210">
    <property type="entry name" value="BTB/POZ_dom"/>
</dbReference>
<dbReference type="SMART" id="SM00225">
    <property type="entry name" value="BTB"/>
    <property type="match status" value="1"/>
</dbReference>
<dbReference type="Gene3D" id="3.30.710.10">
    <property type="entry name" value="Potassium Channel Kv1.1, Chain A"/>
    <property type="match status" value="1"/>
</dbReference>
<dbReference type="SUPFAM" id="SSF54695">
    <property type="entry name" value="POZ domain"/>
    <property type="match status" value="1"/>
</dbReference>
<proteinExistence type="predicted"/>
<dbReference type="InterPro" id="IPR011333">
    <property type="entry name" value="SKP1/BTB/POZ_sf"/>
</dbReference>
<dbReference type="OrthoDB" id="194443at2759"/>
<keyword evidence="4" id="KW-1185">Reference proteome</keyword>
<dbReference type="EMBL" id="ML977149">
    <property type="protein sequence ID" value="KAF1988246.1"/>
    <property type="molecule type" value="Genomic_DNA"/>
</dbReference>
<evidence type="ECO:0000256" key="1">
    <source>
        <dbReference type="SAM" id="MobiDB-lite"/>
    </source>
</evidence>
<dbReference type="PANTHER" id="PTHR47843">
    <property type="entry name" value="BTB DOMAIN-CONTAINING PROTEIN-RELATED"/>
    <property type="match status" value="1"/>
</dbReference>
<gene>
    <name evidence="3" type="ORF">K402DRAFT_392007</name>
</gene>
<dbReference type="PROSITE" id="PS50097">
    <property type="entry name" value="BTB"/>
    <property type="match status" value="1"/>
</dbReference>
<accession>A0A6G1H4U5</accession>
<feature type="domain" description="BTB" evidence="2">
    <location>
        <begin position="54"/>
        <end position="121"/>
    </location>
</feature>
<dbReference type="CDD" id="cd18186">
    <property type="entry name" value="BTB_POZ_ZBTB_KLHL-like"/>
    <property type="match status" value="1"/>
</dbReference>
<evidence type="ECO:0000313" key="3">
    <source>
        <dbReference type="EMBL" id="KAF1988246.1"/>
    </source>
</evidence>